<dbReference type="InterPro" id="IPR056645">
    <property type="entry name" value="DUF7743"/>
</dbReference>
<evidence type="ECO:0000259" key="2">
    <source>
        <dbReference type="Pfam" id="PF22933"/>
    </source>
</evidence>
<gene>
    <name evidence="7" type="ORF">DLAC_07572</name>
</gene>
<dbReference type="OMA" id="MHAEVED"/>
<feature type="domain" description="DUF7949" evidence="6">
    <location>
        <begin position="944"/>
        <end position="977"/>
    </location>
</feature>
<accession>A0A151ZCU8</accession>
<dbReference type="AlphaFoldDB" id="A0A151ZCU8"/>
<keyword evidence="8" id="KW-1185">Reference proteome</keyword>
<evidence type="ECO:0000259" key="6">
    <source>
        <dbReference type="Pfam" id="PF25820"/>
    </source>
</evidence>
<evidence type="ECO:0000313" key="8">
    <source>
        <dbReference type="Proteomes" id="UP000076078"/>
    </source>
</evidence>
<dbReference type="InterPro" id="IPR055463">
    <property type="entry name" value="DUF7035"/>
</dbReference>
<sequence>MQILSILVRVPLGTSTPTWIIKDTVTSEDTNWTFYKSYTCEDQPNLVTLQNVTRVYYSNQIGYYAKFKFDIKYPLSNINVGSVNYRPTLQSSMKSKLGEYFVSFYPSTTPTLDSDMVLIDMTITSNLNNLIYNNTFPSFIKNVTATVESPLVQPTYPLSPAFYPCKFYHVSDILVSGNSETYFGLEINDVLYVKENLIANGNPSRYQMVLDQSILTIASKNYSFVFYDNLIPKRQSNGLFTTVTSSNSEIFEYVSQAQSSILSQGPSGLFVFEFMTQYIVNININILMTYRSINRALIFNFPSWIASGNFKTNTKLQIPVVVPYQFNNNPLKVWGTTVTVPGPNVDNTLPVLLDFKWISLGAQKYIMHAEVEDLHSGFYTLDVYNDNMVIASMDYRDLVSGDIYNGVYQKFIDFLDIRNPFRAIDNIIIFDVAANRVVNIMGYYGFKPIPVISNYVENIVQNYNLYDVTSVRFAFNDIDLSNIGAQNAIYFNISNANKNSGVAIRFFINVRNTDPYKYVFYGKWHEPSGMFSINFELPSRIFTGQVEYSIWYPDLTFSSINLLLTLGETSQLRVKSNNADSMPPIFKQLTAIPSNSVIANDVPSEIGWNFNVLDSVGIKKMIITVFSDVDGSDFNKTFTPTGTNALVSVRWNVSTPCMTEVYRIKYVYLEDLNGIVSEYRYGKLSNGISPFIQILNSNQFEITVSCTPMTASTPPVIISMSSGSLPSYINTGQRDLSISFCIQGSQGISDNPKHLPYCLLSGLYNQRYQIRSTQTNYTGTTACYLCNGNLPYMFGSPFNNDNVFLSIYGYTDKLLNFGGLSSFDLKQNPNFIYKIPIVYSLNPHPVIVGATRMTNLGGDLTIYGHNFGTNTSSVSARVITSVDPILYSVSYVENVVAVIKGIQANLHHLEVVIVVGFESSNTFIVPIENELVVPYTPPIIPTQCPGTPLCGGPNNGDCIANKCQCKDPWIGNDCLSQNIIIKPTINTTSPDTGNDYKTDLDGKDVSLKTLVSIVSLNEINKDSSINFSYNFTNWKYTNLTSSDRTKNFEEYLYETDVPYGGINTTVKVTLKYFHNKDTVEFAGETLDILPSTLKYQISISPFKFQSSLNTLQLVMSASIQSDTNDYSCTYQEQGNSPDSDADYVKLQVNEHSLYGRFIKRAIIDNRIQTISNTFQNGESQSNHIQNQVAINIPNFQYLVIMDPDYSVLIDSQKASDQSTSTCGQPSEDKGLTKTQLIGIIIGSVAFGIIAIIVISYFLYKKNSTIRVIALKLKEIKIMK</sequence>
<feature type="domain" description="DUF7035" evidence="4">
    <location>
        <begin position="579"/>
        <end position="707"/>
    </location>
</feature>
<dbReference type="EMBL" id="LODT01000034">
    <property type="protein sequence ID" value="KYQ91778.1"/>
    <property type="molecule type" value="Genomic_DNA"/>
</dbReference>
<keyword evidence="1" id="KW-0472">Membrane</keyword>
<feature type="transmembrane region" description="Helical" evidence="1">
    <location>
        <begin position="1236"/>
        <end position="1259"/>
    </location>
</feature>
<evidence type="ECO:0000259" key="4">
    <source>
        <dbReference type="Pfam" id="PF23034"/>
    </source>
</evidence>
<evidence type="ECO:0000313" key="7">
    <source>
        <dbReference type="EMBL" id="KYQ91778.1"/>
    </source>
</evidence>
<name>A0A151ZCU8_TIELA</name>
<evidence type="ECO:0000259" key="3">
    <source>
        <dbReference type="Pfam" id="PF23033"/>
    </source>
</evidence>
<dbReference type="Pfam" id="PF24893">
    <property type="entry name" value="DUF7743"/>
    <property type="match status" value="1"/>
</dbReference>
<feature type="domain" description="ComC supersandwich" evidence="2">
    <location>
        <begin position="986"/>
        <end position="1208"/>
    </location>
</feature>
<organism evidence="7 8">
    <name type="scientific">Tieghemostelium lacteum</name>
    <name type="common">Slime mold</name>
    <name type="synonym">Dictyostelium lacteum</name>
    <dbReference type="NCBI Taxonomy" id="361077"/>
    <lineage>
        <taxon>Eukaryota</taxon>
        <taxon>Amoebozoa</taxon>
        <taxon>Evosea</taxon>
        <taxon>Eumycetozoa</taxon>
        <taxon>Dictyostelia</taxon>
        <taxon>Dictyosteliales</taxon>
        <taxon>Raperosteliaceae</taxon>
        <taxon>Tieghemostelium</taxon>
    </lineage>
</organism>
<dbReference type="Proteomes" id="UP000076078">
    <property type="component" value="Unassembled WGS sequence"/>
</dbReference>
<dbReference type="Pfam" id="PF23033">
    <property type="entry name" value="DUF7034"/>
    <property type="match status" value="1"/>
</dbReference>
<dbReference type="PANTHER" id="PTHR31378">
    <property type="entry name" value="EGF-LIKE DOMAIN-CONTAINING PROTEIN-RELATED-RELATED"/>
    <property type="match status" value="1"/>
</dbReference>
<dbReference type="InterPro" id="IPR057709">
    <property type="entry name" value="DUF7949"/>
</dbReference>
<dbReference type="Pfam" id="PF22933">
    <property type="entry name" value="ComC_SSD"/>
    <property type="match status" value="1"/>
</dbReference>
<dbReference type="InterPro" id="IPR054484">
    <property type="entry name" value="ComC_SSD"/>
</dbReference>
<dbReference type="Pfam" id="PF25820">
    <property type="entry name" value="DUF7949"/>
    <property type="match status" value="1"/>
</dbReference>
<reference evidence="7 8" key="1">
    <citation type="submission" date="2015-12" db="EMBL/GenBank/DDBJ databases">
        <title>Dictyostelia acquired genes for synthesis and detection of signals that induce cell-type specialization by lateral gene transfer from prokaryotes.</title>
        <authorList>
            <person name="Gloeckner G."/>
            <person name="Schaap P."/>
        </authorList>
    </citation>
    <scope>NUCLEOTIDE SEQUENCE [LARGE SCALE GENOMIC DNA]</scope>
    <source>
        <strain evidence="7 8">TK</strain>
    </source>
</reference>
<comment type="caution">
    <text evidence="7">The sequence shown here is derived from an EMBL/GenBank/DDBJ whole genome shotgun (WGS) entry which is preliminary data.</text>
</comment>
<protein>
    <submittedName>
        <fullName evidence="7">EGF-like domain-containing protein</fullName>
    </submittedName>
</protein>
<feature type="domain" description="DUF7034" evidence="3">
    <location>
        <begin position="716"/>
        <end position="840"/>
    </location>
</feature>
<dbReference type="InParanoid" id="A0A151ZCU8"/>
<keyword evidence="1" id="KW-0812">Transmembrane</keyword>
<evidence type="ECO:0000259" key="5">
    <source>
        <dbReference type="Pfam" id="PF24893"/>
    </source>
</evidence>
<evidence type="ECO:0000256" key="1">
    <source>
        <dbReference type="SAM" id="Phobius"/>
    </source>
</evidence>
<feature type="domain" description="DUF7743" evidence="5">
    <location>
        <begin position="344"/>
        <end position="475"/>
    </location>
</feature>
<dbReference type="Pfam" id="PF23034">
    <property type="entry name" value="DUF7035"/>
    <property type="match status" value="1"/>
</dbReference>
<dbReference type="PANTHER" id="PTHR31378:SF17">
    <property type="match status" value="1"/>
</dbReference>
<keyword evidence="1" id="KW-1133">Transmembrane helix</keyword>
<dbReference type="OrthoDB" id="21537at2759"/>
<proteinExistence type="predicted"/>
<dbReference type="InterPro" id="IPR055462">
    <property type="entry name" value="DUF7034"/>
</dbReference>